<name>A0A642KT86_BACFG</name>
<reference evidence="1 2" key="1">
    <citation type="journal article" date="2019" name="Nat. Med.">
        <title>A library of human gut bacterial isolates paired with longitudinal multiomics data enables mechanistic microbiome research.</title>
        <authorList>
            <person name="Poyet M."/>
            <person name="Groussin M."/>
            <person name="Gibbons S.M."/>
            <person name="Avila-Pacheco J."/>
            <person name="Jiang X."/>
            <person name="Kearney S.M."/>
            <person name="Perrotta A.R."/>
            <person name="Berdy B."/>
            <person name="Zhao S."/>
            <person name="Lieberman T.D."/>
            <person name="Swanson P.K."/>
            <person name="Smith M."/>
            <person name="Roesemann S."/>
            <person name="Alexander J.E."/>
            <person name="Rich S.A."/>
            <person name="Livny J."/>
            <person name="Vlamakis H."/>
            <person name="Clish C."/>
            <person name="Bullock K."/>
            <person name="Deik A."/>
            <person name="Scott J."/>
            <person name="Pierce K.A."/>
            <person name="Xavier R.J."/>
            <person name="Alm E.J."/>
        </authorList>
    </citation>
    <scope>NUCLEOTIDE SEQUENCE [LARGE SCALE GENOMIC DNA]</scope>
    <source>
        <strain evidence="1 2">BIOML-A7</strain>
    </source>
</reference>
<protein>
    <submittedName>
        <fullName evidence="1">Uncharacterized protein</fullName>
    </submittedName>
</protein>
<comment type="caution">
    <text evidence="1">The sequence shown here is derived from an EMBL/GenBank/DDBJ whole genome shotgun (WGS) entry which is preliminary data.</text>
</comment>
<dbReference type="Proteomes" id="UP000436803">
    <property type="component" value="Unassembled WGS sequence"/>
</dbReference>
<dbReference type="AlphaFoldDB" id="A0A642KT86"/>
<evidence type="ECO:0000313" key="2">
    <source>
        <dbReference type="Proteomes" id="UP000436803"/>
    </source>
</evidence>
<organism evidence="1 2">
    <name type="scientific">Bacteroides fragilis</name>
    <dbReference type="NCBI Taxonomy" id="817"/>
    <lineage>
        <taxon>Bacteria</taxon>
        <taxon>Pseudomonadati</taxon>
        <taxon>Bacteroidota</taxon>
        <taxon>Bacteroidia</taxon>
        <taxon>Bacteroidales</taxon>
        <taxon>Bacteroidaceae</taxon>
        <taxon>Bacteroides</taxon>
    </lineage>
</organism>
<accession>A0A642KT86</accession>
<evidence type="ECO:0000313" key="1">
    <source>
        <dbReference type="EMBL" id="KAA5176950.1"/>
    </source>
</evidence>
<proteinExistence type="predicted"/>
<dbReference type="EMBL" id="VWAW01000003">
    <property type="protein sequence ID" value="KAA5176950.1"/>
    <property type="molecule type" value="Genomic_DNA"/>
</dbReference>
<sequence length="192" mass="22037">MINNLISSIAAQMVIGSLDKDYSSFKPAMKQLISYVETKRMDYKIGLSILKDVQDSTKAGLVFSAIATLKIYDLAPAIAYYFLSDSYNKTSNKSILYERLKIIIRNLDEYNKSVTFAVLRDDCKFDNESLFNLPIIADVLTLGFNYHSQDKWWIETVHNCNIMRAQYDYLSDNDIIKEGNLGHAIIMKDFIQ</sequence>
<gene>
    <name evidence="1" type="ORF">F2Z29_04505</name>
</gene>